<dbReference type="PANTHER" id="PTHR43047">
    <property type="entry name" value="TWO-COMPONENT HISTIDINE PROTEIN KINASE"/>
    <property type="match status" value="1"/>
</dbReference>
<dbReference type="SMART" id="SM00388">
    <property type="entry name" value="HisKA"/>
    <property type="match status" value="1"/>
</dbReference>
<dbReference type="EMBL" id="LN681231">
    <property type="protein sequence ID" value="CEK28177.1"/>
    <property type="molecule type" value="Genomic_DNA"/>
</dbReference>
<accession>A0A0A8VEI4</accession>
<sequence>MQNNSLPIKLSNMTRCFWLFIVLLLITMGLYGYNYTNAYLAEKKFALNNITDRLQQRIDDYRYNTYQVYELATNASASQGEQVLPVGVEETRLRPDVYFVEKPRIKTDAVIFGNHDSATLKMTLRMSDYLDNRWGSKNDTFSMYYLNGQDNSLILITTQSLKELTSRFKERYLTASAESRRAEMLQQANTLDERESFSPLRKLRFQNAYYFTLRTTFNHPGHLATVIAFDLPINDLIPANMARSNFLLQLDKTPISDSGMTPEDLNTVFVTINGSWLEFSAPLTNASLKMVYRVSLTGLTLDLLRNNSWLILTNLMLFGLAWMSFYFIRHQYARPGVDIAAQLDAEKSLCREIIATLPLGLLVYDFSNNCVVASNKIAEHLLPHLNLQKIAHMAEQHHGVIQGTVNNEVYEIRMFRSSLSPETYLFLLHDQNKEVLVNKKLQMARREYDKNLQARKLMLHNLGIELNQPVSSLNQLAHRLWQMDDAQPEQRQPLIGQLVQQSDSILALIDNITLLTRLETQDWQPEQKPFSLSALIDSLLLEALPAINQKGLSLFNHYLAEIDKTYIGDEQTLRKVLSLLLNYAIITTTYGKITLTVQHDSDHPELLVIQIVDTGAGISDEEISNLTYPFLSQTLVDRYHQGSGLTFFLCNQLCKKMNGQLEIRSKIDIGTRYTIRVAIGFQPNQEDEEEKLLDGVTAMLDITSDEVKSIVTTLLNALGANCIIVDERLPGREYDVMLTDNPQNCAPYTLLLASDEPGLQQLQDNYIRVNYNLGSAVIDSILLLMEQQFSSGESANETEVEIDVPAGDQITGYEQQLKSSDYYALFVETVPVDLKKLYTEAQQRDLLSLSQTAHRLKGVFAMLNLVLGKQLCEKLEQHIANGDQLKIENSISQIDSFVARLLQQGNP</sequence>
<dbReference type="Pfam" id="PF16359">
    <property type="entry name" value="RcsD_ABL"/>
    <property type="match status" value="1"/>
</dbReference>
<dbReference type="Gene3D" id="3.40.50.11620">
    <property type="entry name" value="Phosphotransferase RcsD, RcsD-ABL domain"/>
    <property type="match status" value="1"/>
</dbReference>
<feature type="domain" description="Histidine kinase" evidence="13">
    <location>
        <begin position="461"/>
        <end position="681"/>
    </location>
</feature>
<dbReference type="AlphaFoldDB" id="A0A0A8VEI4"/>
<evidence type="ECO:0000256" key="6">
    <source>
        <dbReference type="ARBA" id="ARBA00022777"/>
    </source>
</evidence>
<comment type="PTM">
    <text evidence="11">Phosphorylated by RcsC.</text>
</comment>
<dbReference type="InterPro" id="IPR030861">
    <property type="entry name" value="Ptransferase_RcsD"/>
</dbReference>
<gene>
    <name evidence="11" type="primary">rcsD</name>
    <name evidence="15" type="ORF">CSF007_12190</name>
</gene>
<dbReference type="NCBIfam" id="NF007907">
    <property type="entry name" value="PRK10618.1"/>
    <property type="match status" value="1"/>
</dbReference>
<dbReference type="Pfam" id="PF02518">
    <property type="entry name" value="HATPase_c"/>
    <property type="match status" value="1"/>
</dbReference>
<protein>
    <recommendedName>
        <fullName evidence="11">Phosphotransferase RcsD</fullName>
        <ecNumber evidence="11">2.7.2.-</ecNumber>
    </recommendedName>
    <alternativeName>
        <fullName evidence="11">Phosphotransfer intermediate RcsD</fullName>
    </alternativeName>
</protein>
<evidence type="ECO:0000256" key="2">
    <source>
        <dbReference type="ARBA" id="ARBA00004127"/>
    </source>
</evidence>
<keyword evidence="7 11" id="KW-0067">ATP-binding</keyword>
<keyword evidence="8 11" id="KW-1133">Transmembrane helix</keyword>
<evidence type="ECO:0000256" key="1">
    <source>
        <dbReference type="ARBA" id="ARBA00000085"/>
    </source>
</evidence>
<keyword evidence="3 11" id="KW-0597">Phosphoprotein</keyword>
<dbReference type="SUPFAM" id="SSF47226">
    <property type="entry name" value="Histidine-containing phosphotransfer domain, HPT domain"/>
    <property type="match status" value="1"/>
</dbReference>
<evidence type="ECO:0000256" key="10">
    <source>
        <dbReference type="ARBA" id="ARBA00023136"/>
    </source>
</evidence>
<keyword evidence="11" id="KW-0547">Nucleotide-binding</keyword>
<dbReference type="InterPro" id="IPR005467">
    <property type="entry name" value="His_kinase_dom"/>
</dbReference>
<comment type="function">
    <text evidence="11">Component of the Rcs signaling system, which controls transcription of numerous genes. RcsD is a phosphotransfer intermediate between the sensor kinase RcsC and the response regulator RcsB. It acquires a phosphoryl group from RcsC and transfers it to RcsB.</text>
</comment>
<evidence type="ECO:0000256" key="9">
    <source>
        <dbReference type="ARBA" id="ARBA00023012"/>
    </source>
</evidence>
<evidence type="ECO:0000313" key="15">
    <source>
        <dbReference type="EMBL" id="CEK28177.1"/>
    </source>
</evidence>
<dbReference type="RefSeq" id="WP_040155084.1">
    <property type="nucleotide sequence ID" value="NZ_CCYO01000025.1"/>
</dbReference>
<comment type="catalytic activity">
    <reaction evidence="1">
        <text>ATP + protein L-histidine = ADP + protein N-phospho-L-histidine.</text>
        <dbReference type="EC" id="2.7.13.3"/>
    </reaction>
</comment>
<dbReference type="CDD" id="cd00082">
    <property type="entry name" value="HisKA"/>
    <property type="match status" value="1"/>
</dbReference>
<evidence type="ECO:0000259" key="13">
    <source>
        <dbReference type="PROSITE" id="PS50109"/>
    </source>
</evidence>
<keyword evidence="11" id="KW-1003">Cell membrane</keyword>
<keyword evidence="5 11" id="KW-0812">Transmembrane</keyword>
<keyword evidence="6 11" id="KW-0418">Kinase</keyword>
<proteinExistence type="inferred from homology"/>
<dbReference type="InterPro" id="IPR036097">
    <property type="entry name" value="HisK_dim/P_sf"/>
</dbReference>
<dbReference type="InterPro" id="IPR003661">
    <property type="entry name" value="HisK_dim/P_dom"/>
</dbReference>
<comment type="similarity">
    <text evidence="11">Belongs to the RcsD family.</text>
</comment>
<evidence type="ECO:0000256" key="4">
    <source>
        <dbReference type="ARBA" id="ARBA00022679"/>
    </source>
</evidence>
<reference evidence="15" key="1">
    <citation type="journal article" date="2015" name="Genome Announc.">
        <title>Complete Genome Sequence of Yersinia ruckeri Strain CSF007-82, Etiologic Agent of Red Mouth Disease in Salmonid Fish.</title>
        <authorList>
            <person name="Nelson M.C."/>
            <person name="LaPatra S.E."/>
            <person name="Welch T.J."/>
            <person name="Graf J."/>
        </authorList>
    </citation>
    <scope>NUCLEOTIDE SEQUENCE</scope>
    <source>
        <strain evidence="15">CSF007-82</strain>
    </source>
</reference>
<keyword evidence="11" id="KW-0997">Cell inner membrane</keyword>
<keyword evidence="9 11" id="KW-0902">Two-component regulatory system</keyword>
<dbReference type="CDD" id="cd00088">
    <property type="entry name" value="HPT"/>
    <property type="match status" value="1"/>
</dbReference>
<dbReference type="EC" id="2.7.2.-" evidence="11"/>
<evidence type="ECO:0000256" key="8">
    <source>
        <dbReference type="ARBA" id="ARBA00022989"/>
    </source>
</evidence>
<dbReference type="PROSITE" id="PS50894">
    <property type="entry name" value="HPT"/>
    <property type="match status" value="1"/>
</dbReference>
<evidence type="ECO:0000256" key="7">
    <source>
        <dbReference type="ARBA" id="ARBA00022840"/>
    </source>
</evidence>
<dbReference type="InterPro" id="IPR036641">
    <property type="entry name" value="HPT_dom_sf"/>
</dbReference>
<dbReference type="Gene3D" id="3.30.565.10">
    <property type="entry name" value="Histidine kinase-like ATPase, C-terminal domain"/>
    <property type="match status" value="1"/>
</dbReference>
<dbReference type="GO" id="GO:0009927">
    <property type="term" value="F:histidine phosphotransfer kinase activity"/>
    <property type="evidence" value="ECO:0007669"/>
    <property type="project" value="InterPro"/>
</dbReference>
<evidence type="ECO:0000256" key="12">
    <source>
        <dbReference type="PROSITE-ProRule" id="PRU00110"/>
    </source>
</evidence>
<dbReference type="InterPro" id="IPR038616">
    <property type="entry name" value="RcsD_ABL_sf"/>
</dbReference>
<dbReference type="GO" id="GO:0000155">
    <property type="term" value="F:phosphorelay sensor kinase activity"/>
    <property type="evidence" value="ECO:0007669"/>
    <property type="project" value="InterPro"/>
</dbReference>
<evidence type="ECO:0000256" key="11">
    <source>
        <dbReference type="HAMAP-Rule" id="MF_00980"/>
    </source>
</evidence>
<dbReference type="SUPFAM" id="SSF55874">
    <property type="entry name" value="ATPase domain of HSP90 chaperone/DNA topoisomerase II/histidine kinase"/>
    <property type="match status" value="1"/>
</dbReference>
<keyword evidence="4 11" id="KW-0808">Transferase</keyword>
<feature type="modified residue" description="Phosphohistidine" evidence="11 12">
    <location>
        <position position="854"/>
    </location>
</feature>
<evidence type="ECO:0000256" key="3">
    <source>
        <dbReference type="ARBA" id="ARBA00022553"/>
    </source>
</evidence>
<dbReference type="InterPro" id="IPR008207">
    <property type="entry name" value="Sig_transdc_His_kin_Hpt_dom"/>
</dbReference>
<dbReference type="GO" id="GO:0005524">
    <property type="term" value="F:ATP binding"/>
    <property type="evidence" value="ECO:0007669"/>
    <property type="project" value="UniProtKB-UniRule"/>
</dbReference>
<comment type="subunit">
    <text evidence="11">Interacts with RcsC and RcsB.</text>
</comment>
<dbReference type="GO" id="GO:0005886">
    <property type="term" value="C:plasma membrane"/>
    <property type="evidence" value="ECO:0007669"/>
    <property type="project" value="UniProtKB-SubCell"/>
</dbReference>
<keyword evidence="10 11" id="KW-0472">Membrane</keyword>
<evidence type="ECO:0000256" key="5">
    <source>
        <dbReference type="ARBA" id="ARBA00022692"/>
    </source>
</evidence>
<dbReference type="InterPro" id="IPR003594">
    <property type="entry name" value="HATPase_dom"/>
</dbReference>
<dbReference type="HAMAP" id="MF_00980">
    <property type="entry name" value="RcsD"/>
    <property type="match status" value="1"/>
</dbReference>
<dbReference type="InterPro" id="IPR032306">
    <property type="entry name" value="RcsD_ABL"/>
</dbReference>
<dbReference type="PANTHER" id="PTHR43047:SF72">
    <property type="entry name" value="OSMOSENSING HISTIDINE PROTEIN KINASE SLN1"/>
    <property type="match status" value="1"/>
</dbReference>
<dbReference type="SMART" id="SM00387">
    <property type="entry name" value="HATPase_c"/>
    <property type="match status" value="1"/>
</dbReference>
<dbReference type="GO" id="GO:0016774">
    <property type="term" value="F:phosphotransferase activity, carboxyl group as acceptor"/>
    <property type="evidence" value="ECO:0007669"/>
    <property type="project" value="UniProtKB-UniRule"/>
</dbReference>
<evidence type="ECO:0000259" key="14">
    <source>
        <dbReference type="PROSITE" id="PS50894"/>
    </source>
</evidence>
<dbReference type="PROSITE" id="PS50109">
    <property type="entry name" value="HIS_KIN"/>
    <property type="match status" value="1"/>
</dbReference>
<feature type="domain" description="HPt" evidence="14">
    <location>
        <begin position="815"/>
        <end position="907"/>
    </location>
</feature>
<dbReference type="Gene3D" id="1.20.120.160">
    <property type="entry name" value="HPT domain"/>
    <property type="match status" value="1"/>
</dbReference>
<organism evidence="15">
    <name type="scientific">Yersinia ruckeri</name>
    <dbReference type="NCBI Taxonomy" id="29486"/>
    <lineage>
        <taxon>Bacteria</taxon>
        <taxon>Pseudomonadati</taxon>
        <taxon>Pseudomonadota</taxon>
        <taxon>Gammaproteobacteria</taxon>
        <taxon>Enterobacterales</taxon>
        <taxon>Yersiniaceae</taxon>
        <taxon>Yersinia</taxon>
    </lineage>
</organism>
<dbReference type="InterPro" id="IPR036890">
    <property type="entry name" value="HATPase_C_sf"/>
</dbReference>
<dbReference type="SUPFAM" id="SSF47384">
    <property type="entry name" value="Homodimeric domain of signal transducing histidine kinase"/>
    <property type="match status" value="1"/>
</dbReference>
<comment type="subcellular location">
    <subcellularLocation>
        <location evidence="11">Cell inner membrane</location>
        <topology evidence="11">Multi-pass membrane protein</topology>
    </subcellularLocation>
    <subcellularLocation>
        <location evidence="2">Endomembrane system</location>
        <topology evidence="2">Multi-pass membrane protein</topology>
    </subcellularLocation>
</comment>
<dbReference type="OrthoDB" id="6414457at2"/>
<dbReference type="Pfam" id="PF01627">
    <property type="entry name" value="Hpt"/>
    <property type="match status" value="1"/>
</dbReference>
<name>A0A0A8VEI4_YERRU</name>